<dbReference type="eggNOG" id="arCOG01552">
    <property type="taxonomic scope" value="Archaea"/>
</dbReference>
<dbReference type="InterPro" id="IPR001268">
    <property type="entry name" value="NADH_UbQ_OxRdtase_30kDa_su"/>
</dbReference>
<accession>F8AEX7</accession>
<organism evidence="4 5">
    <name type="scientific">Pyrococcus yayanosii (strain CH1 / JCM 16557)</name>
    <dbReference type="NCBI Taxonomy" id="529709"/>
    <lineage>
        <taxon>Archaea</taxon>
        <taxon>Methanobacteriati</taxon>
        <taxon>Methanobacteriota</taxon>
        <taxon>Thermococci</taxon>
        <taxon>Thermococcales</taxon>
        <taxon>Thermococcaceae</taxon>
        <taxon>Pyrococcus</taxon>
    </lineage>
</organism>
<dbReference type="AlphaFoldDB" id="F8AEX7"/>
<evidence type="ECO:0000259" key="3">
    <source>
        <dbReference type="Pfam" id="PF00329"/>
    </source>
</evidence>
<name>F8AEX7_PYRYC</name>
<dbReference type="STRING" id="529709.PYCH_11330"/>
<dbReference type="Proteomes" id="UP000008386">
    <property type="component" value="Chromosome"/>
</dbReference>
<dbReference type="EMBL" id="CP002779">
    <property type="protein sequence ID" value="AEH24814.1"/>
    <property type="molecule type" value="Genomic_DNA"/>
</dbReference>
<reference evidence="4 5" key="1">
    <citation type="journal article" date="2011" name="J. Bacteriol.">
        <title>Complete genome sequence of the obligate piezophilic hyperthermophilic archaeon Pyrococcus yayanosii CH1.</title>
        <authorList>
            <person name="Jun X."/>
            <person name="Lupeng L."/>
            <person name="Minjuan X."/>
            <person name="Oger P."/>
            <person name="Fengping W."/>
            <person name="Jebbar M."/>
            <person name="Xiang X."/>
        </authorList>
    </citation>
    <scope>NUCLEOTIDE SEQUENCE [LARGE SCALE GENOMIC DNA]</scope>
    <source>
        <strain evidence="5">CH1 / JCM 16557</strain>
    </source>
</reference>
<dbReference type="KEGG" id="pya:PYCH_11330"/>
<dbReference type="PANTHER" id="PTHR10884:SF14">
    <property type="entry name" value="NADH DEHYDROGENASE [UBIQUINONE] IRON-SULFUR PROTEIN 3, MITOCHONDRIAL"/>
    <property type="match status" value="1"/>
</dbReference>
<keyword evidence="5" id="KW-1185">Reference proteome</keyword>
<feature type="compositionally biased region" description="Polar residues" evidence="2">
    <location>
        <begin position="1"/>
        <end position="11"/>
    </location>
</feature>
<dbReference type="GO" id="GO:0008137">
    <property type="term" value="F:NADH dehydrogenase (ubiquinone) activity"/>
    <property type="evidence" value="ECO:0007669"/>
    <property type="project" value="InterPro"/>
</dbReference>
<dbReference type="Gene3D" id="3.30.460.80">
    <property type="entry name" value="NADH:ubiquinone oxidoreductase, 30kDa subunit"/>
    <property type="match status" value="1"/>
</dbReference>
<evidence type="ECO:0000313" key="4">
    <source>
        <dbReference type="EMBL" id="AEH24814.1"/>
    </source>
</evidence>
<protein>
    <submittedName>
        <fullName evidence="4">Membrane bound hydrogenase, NiFe-hydrogenase large subunit 1</fullName>
    </submittedName>
</protein>
<dbReference type="SUPFAM" id="SSF143243">
    <property type="entry name" value="Nqo5-like"/>
    <property type="match status" value="1"/>
</dbReference>
<proteinExistence type="inferred from homology"/>
<comment type="similarity">
    <text evidence="1">Belongs to the complex I 30 kDa subunit family.</text>
</comment>
<dbReference type="InterPro" id="IPR037232">
    <property type="entry name" value="NADH_quin_OxRdtase_su_C/D-like"/>
</dbReference>
<dbReference type="PANTHER" id="PTHR10884">
    <property type="entry name" value="NADH DEHYDROGENASE UBIQUINONE IRON-SULFUR PROTEIN 3"/>
    <property type="match status" value="1"/>
</dbReference>
<feature type="domain" description="NADH:ubiquinone oxidoreductase 30kDa subunit" evidence="3">
    <location>
        <begin position="50"/>
        <end position="168"/>
    </location>
</feature>
<feature type="region of interest" description="Disordered" evidence="2">
    <location>
        <begin position="1"/>
        <end position="20"/>
    </location>
</feature>
<dbReference type="HOGENOM" id="CLU_097415_1_0_2"/>
<dbReference type="RefSeq" id="WP_013905870.1">
    <property type="nucleotide sequence ID" value="NC_015680.1"/>
</dbReference>
<dbReference type="Pfam" id="PF00329">
    <property type="entry name" value="Complex1_30kDa"/>
    <property type="match status" value="1"/>
</dbReference>
<dbReference type="GeneID" id="10837707"/>
<sequence length="189" mass="21625">MSDANPTTENVEAQREPTKEEKIAEMIKAKFPRAEVEVRENKWGRKRIGVSVSREDYKPLMEFLRELDPEAHYSIAIEEDLGEELGLATHLLILYEDAPGVSLIVKTKVPKEDPVLPDVSDVYPIALQFERECMEMIGLDFEGAPDKRRLFLPDDFPEDIYPLRLDEKGISEEIVKNAGHPYLLRRGST</sequence>
<gene>
    <name evidence="4" type="ordered locus">PYCH_11330</name>
</gene>
<dbReference type="OrthoDB" id="43567at2157"/>
<evidence type="ECO:0000313" key="5">
    <source>
        <dbReference type="Proteomes" id="UP000008386"/>
    </source>
</evidence>
<evidence type="ECO:0000256" key="2">
    <source>
        <dbReference type="SAM" id="MobiDB-lite"/>
    </source>
</evidence>
<evidence type="ECO:0000256" key="1">
    <source>
        <dbReference type="ARBA" id="ARBA00007569"/>
    </source>
</evidence>